<dbReference type="RefSeq" id="WP_073118939.1">
    <property type="nucleotide sequence ID" value="NZ_BMEN01000002.1"/>
</dbReference>
<proteinExistence type="predicted"/>
<keyword evidence="2" id="KW-1185">Reference proteome</keyword>
<sequence>MENKKSIRPNIPSAKVDKNMSAEEQFQNAVLRPIIKMQHNLIIALFDNYLQHSDFNLQNLEVHQKNEFLKSAVTRNQHLRNQYIGMVIGMFTNEEFTLYLNNASEYSRRIIQMISKRLQDTY</sequence>
<dbReference type="STRING" id="1195760.SAMN05444281_1003"/>
<dbReference type="AlphaFoldDB" id="A0A1M5U319"/>
<name>A0A1M5U319_9FLAO</name>
<dbReference type="Proteomes" id="UP000184109">
    <property type="component" value="Unassembled WGS sequence"/>
</dbReference>
<gene>
    <name evidence="1" type="ORF">SAMN05444281_1003</name>
</gene>
<evidence type="ECO:0000313" key="1">
    <source>
        <dbReference type="EMBL" id="SHH57364.1"/>
    </source>
</evidence>
<accession>A0A1M5U319</accession>
<evidence type="ECO:0008006" key="3">
    <source>
        <dbReference type="Google" id="ProtNLM"/>
    </source>
</evidence>
<dbReference type="OrthoDB" id="1271679at2"/>
<evidence type="ECO:0000313" key="2">
    <source>
        <dbReference type="Proteomes" id="UP000184109"/>
    </source>
</evidence>
<organism evidence="1 2">
    <name type="scientific">Wenyingzhuangia marina</name>
    <dbReference type="NCBI Taxonomy" id="1195760"/>
    <lineage>
        <taxon>Bacteria</taxon>
        <taxon>Pseudomonadati</taxon>
        <taxon>Bacteroidota</taxon>
        <taxon>Flavobacteriia</taxon>
        <taxon>Flavobacteriales</taxon>
        <taxon>Flavobacteriaceae</taxon>
        <taxon>Wenyingzhuangia</taxon>
    </lineage>
</organism>
<reference evidence="2" key="1">
    <citation type="submission" date="2016-11" db="EMBL/GenBank/DDBJ databases">
        <authorList>
            <person name="Varghese N."/>
            <person name="Submissions S."/>
        </authorList>
    </citation>
    <scope>NUCLEOTIDE SEQUENCE [LARGE SCALE GENOMIC DNA]</scope>
    <source>
        <strain evidence="2">DSM 100572</strain>
    </source>
</reference>
<dbReference type="EMBL" id="FQXQ01000002">
    <property type="protein sequence ID" value="SHH57364.1"/>
    <property type="molecule type" value="Genomic_DNA"/>
</dbReference>
<protein>
    <recommendedName>
        <fullName evidence="3">Glyoxalase</fullName>
    </recommendedName>
</protein>